<comment type="caution">
    <text evidence="4">The sequence shown here is derived from an EMBL/GenBank/DDBJ whole genome shotgun (WGS) entry which is preliminary data.</text>
</comment>
<feature type="domain" description="Phage tail lysozyme" evidence="3">
    <location>
        <begin position="614"/>
        <end position="760"/>
    </location>
</feature>
<dbReference type="GO" id="GO:0004222">
    <property type="term" value="F:metalloendopeptidase activity"/>
    <property type="evidence" value="ECO:0007669"/>
    <property type="project" value="TreeGrafter"/>
</dbReference>
<dbReference type="InterPro" id="IPR016047">
    <property type="entry name" value="M23ase_b-sheet_dom"/>
</dbReference>
<dbReference type="InterPro" id="IPR041219">
    <property type="entry name" value="Phage_lysozyme2"/>
</dbReference>
<reference evidence="4" key="1">
    <citation type="submission" date="2019-12" db="EMBL/GenBank/DDBJ databases">
        <title>Epidemiological and comparative genomic analysis of Bacillus anthracis isolated from northern Vietnam.</title>
        <authorList>
            <person name="Hoang T.T.H."/>
            <person name="Dang D.A."/>
            <person name="Pham M.H."/>
            <person name="Luong M.H."/>
            <person name="Tran N.D."/>
            <person name="Nguyen T.H."/>
            <person name="Nguyen T.T."/>
            <person name="Inoue S."/>
            <person name="Morikawa S."/>
            <person name="Okutani A."/>
        </authorList>
    </citation>
    <scope>NUCLEOTIDE SEQUENCE</scope>
    <source>
        <strain evidence="4">QuyetLC</strain>
    </source>
</reference>
<dbReference type="Pfam" id="PF01551">
    <property type="entry name" value="Peptidase_M23"/>
    <property type="match status" value="1"/>
</dbReference>
<name>A0A640NQ94_BACAN</name>
<dbReference type="InterPro" id="IPR050570">
    <property type="entry name" value="Cell_wall_metabolism_enzyme"/>
</dbReference>
<dbReference type="Pfam" id="PF06605">
    <property type="entry name" value="Prophage_tail"/>
    <property type="match status" value="1"/>
</dbReference>
<protein>
    <submittedName>
        <fullName evidence="4">Phage minor structural protein</fullName>
    </submittedName>
</protein>
<evidence type="ECO:0000259" key="2">
    <source>
        <dbReference type="Pfam" id="PF06605"/>
    </source>
</evidence>
<dbReference type="SUPFAM" id="SSF51261">
    <property type="entry name" value="Duplicated hybrid motif"/>
    <property type="match status" value="1"/>
</dbReference>
<organism evidence="4">
    <name type="scientific">Bacillus anthracis</name>
    <name type="common">anthrax bacterium</name>
    <dbReference type="NCBI Taxonomy" id="1392"/>
    <lineage>
        <taxon>Bacteria</taxon>
        <taxon>Bacillati</taxon>
        <taxon>Bacillota</taxon>
        <taxon>Bacilli</taxon>
        <taxon>Bacillales</taxon>
        <taxon>Bacillaceae</taxon>
        <taxon>Bacillus</taxon>
        <taxon>Bacillus cereus group</taxon>
    </lineage>
</organism>
<evidence type="ECO:0000259" key="1">
    <source>
        <dbReference type="Pfam" id="PF01551"/>
    </source>
</evidence>
<evidence type="ECO:0000313" key="4">
    <source>
        <dbReference type="EMBL" id="GEU27866.1"/>
    </source>
</evidence>
<dbReference type="Pfam" id="PF18013">
    <property type="entry name" value="Phage_lysozyme2"/>
    <property type="match status" value="1"/>
</dbReference>
<dbReference type="PANTHER" id="PTHR21666:SF270">
    <property type="entry name" value="MUREIN HYDROLASE ACTIVATOR ENVC"/>
    <property type="match status" value="1"/>
</dbReference>
<dbReference type="Gene3D" id="1.10.530.10">
    <property type="match status" value="1"/>
</dbReference>
<reference evidence="4" key="2">
    <citation type="submission" date="2019-12" db="EMBL/GenBank/DDBJ databases">
        <authorList>
            <person name="Hoang T.H.H."/>
            <person name="Okutani A."/>
        </authorList>
    </citation>
    <scope>NUCLEOTIDE SEQUENCE</scope>
    <source>
        <strain evidence="4">QuyetLC</strain>
    </source>
</reference>
<dbReference type="NCBIfam" id="TIGR01665">
    <property type="entry name" value="put_anti_recept"/>
    <property type="match status" value="1"/>
</dbReference>
<dbReference type="InterPro" id="IPR010572">
    <property type="entry name" value="Tail_dom"/>
</dbReference>
<accession>A0A640NQ94</accession>
<feature type="domain" description="M23ase beta-sheet core" evidence="1">
    <location>
        <begin position="794"/>
        <end position="888"/>
    </location>
</feature>
<dbReference type="Gene3D" id="2.70.70.10">
    <property type="entry name" value="Glucose Permease (Domain IIA)"/>
    <property type="match status" value="1"/>
</dbReference>
<proteinExistence type="predicted"/>
<feature type="domain" description="Tail spike" evidence="2">
    <location>
        <begin position="158"/>
        <end position="348"/>
    </location>
</feature>
<gene>
    <name evidence="4" type="ORF">QuyetLC_22330</name>
</gene>
<sequence length="899" mass="100070">MIPVIFKPGEKDFTTNGLGRLIDATRCEITEEANGKYELEMDYPAISRFSDYFENGYQIKAKPNDLEEYHIFEIKQTFKDTFTNSIVIYAQSRTYKLGNRQVRLVTVDNRNGAEAMRLIEQNMDEPCDIKLHSDINTASSTIFEARNVLNCIAGEQGSLLQYWGGEIKREPFKLSLLRRRGRDNVGTVRYGKDLKGLTIKFDWQSIVTKVLPFAELQSGADGTSQRIYGNAVKSEYISKYPDVYAQYVQFTEEQGVKDLASLNKVAGKYFTTLYPGSDKPKVSIELEIEKLTDSEEAKEFAKMRNYNLFDTFTVYHKLYDIDIQTKVTGIVYDALAEKTIKITAGDIQVAFYKQQSQDFQEFIKTLTKKDYMSNFIDYITDLINGVKGGSILQYPKNRPHTLYFMDTDSTDTAKNVIAINNQGIGFSTTGWKGPFRNAWTIDGILNADFIRAGKIRSDIFETSFNAYGDILRLVNGALQAWNGKTKIMELTKQGLEFWNGNSHIGSIGTKGNPFPDLRDVNGNLVVSDGNSLLLVADNPQKIIGLSNQSGAGHLITGLTQFFVGNNFNFFGPKGSKSTITVDRLIVGGKEVIPGDGSGGNDGDVPPELTTEKEKNAWAVWQFLKSKGYSEQATAGILGNMDQESGIMPDIDEGGGGPGYGLVQWTSPIAGESGRAYVQRLLGQAGISGDYRNITTQLKLLDWHMHNGQYIPSAAYPYSVAQFKALTDIGTATMAFEANFERPAVTHPERIPMAQYWYELLHNLKPGTNKWVNPVRSSYTITQEWDEIGWGTNVIHGGIDIASMPAGSMPPVYVARSGTVETVTYDGTGGNYVVIKHDDGYWTYYGHLDSVDLSVGDKVTTNSRVGIMGATGLASGVHLHFEVWKGGQWQRINPRDVINF</sequence>
<evidence type="ECO:0000259" key="3">
    <source>
        <dbReference type="Pfam" id="PF18013"/>
    </source>
</evidence>
<dbReference type="AlphaFoldDB" id="A0A640NQ94"/>
<dbReference type="InterPro" id="IPR007119">
    <property type="entry name" value="Phage_tail_spike_N"/>
</dbReference>
<dbReference type="CDD" id="cd12797">
    <property type="entry name" value="M23_peptidase"/>
    <property type="match status" value="1"/>
</dbReference>
<dbReference type="EMBL" id="BLEY01000021">
    <property type="protein sequence ID" value="GEU27866.1"/>
    <property type="molecule type" value="Genomic_DNA"/>
</dbReference>
<dbReference type="InterPro" id="IPR011055">
    <property type="entry name" value="Dup_hybrid_motif"/>
</dbReference>
<dbReference type="PANTHER" id="PTHR21666">
    <property type="entry name" value="PEPTIDASE-RELATED"/>
    <property type="match status" value="1"/>
</dbReference>